<accession>A0A1L7XP82</accession>
<dbReference type="PANTHER" id="PTHR43812:SF2">
    <property type="entry name" value="FLAVIN REDUCTASE LIKE DOMAIN-CONTAINING PROTEIN"/>
    <property type="match status" value="1"/>
</dbReference>
<dbReference type="Gene3D" id="2.30.110.10">
    <property type="entry name" value="Electron Transport, Fmn-binding Protein, Chain A"/>
    <property type="match status" value="1"/>
</dbReference>
<feature type="domain" description="Flavin reductase like" evidence="1">
    <location>
        <begin position="44"/>
        <end position="209"/>
    </location>
</feature>
<evidence type="ECO:0000313" key="3">
    <source>
        <dbReference type="Proteomes" id="UP000184330"/>
    </source>
</evidence>
<dbReference type="InterPro" id="IPR012349">
    <property type="entry name" value="Split_barrel_FMN-bd"/>
</dbReference>
<dbReference type="STRING" id="576137.A0A1L7XP82"/>
<sequence>MSEEAAHPTHPDDILEKHPSAPYPDIYYEPGKSSHGLPYDPFKSIVIPRPIGWISTTSVDGQDNLAPFSQFTNVAFDPPTILFIGHGSHYKNRSKDSVVNARETGEFVWNLATYELREKMNESAMETWEDEFPLAKVTKAPSRIVRPPRVAESPIHYECKTWSVIQVPGNSRVGCSDIVIGRVIAVHIKGEVITGDGLIDVLKARPLARLGYHQYTSIESVFEMVVPLMPDDTIGAAVLGGDKAKVSEEMAKRKKTWFGTAFEGA</sequence>
<evidence type="ECO:0000259" key="1">
    <source>
        <dbReference type="SMART" id="SM00903"/>
    </source>
</evidence>
<reference evidence="2 3" key="1">
    <citation type="submission" date="2016-03" db="EMBL/GenBank/DDBJ databases">
        <authorList>
            <person name="Ploux O."/>
        </authorList>
    </citation>
    <scope>NUCLEOTIDE SEQUENCE [LARGE SCALE GENOMIC DNA]</scope>
    <source>
        <strain evidence="2 3">UAMH 11012</strain>
    </source>
</reference>
<proteinExistence type="predicted"/>
<dbReference type="PANTHER" id="PTHR43812">
    <property type="entry name" value="BLR2425 PROTEIN"/>
    <property type="match status" value="1"/>
</dbReference>
<dbReference type="SMART" id="SM00903">
    <property type="entry name" value="Flavin_Reduct"/>
    <property type="match status" value="1"/>
</dbReference>
<dbReference type="Proteomes" id="UP000184330">
    <property type="component" value="Unassembled WGS sequence"/>
</dbReference>
<dbReference type="EMBL" id="FJOG01000040">
    <property type="protein sequence ID" value="CZR66855.1"/>
    <property type="molecule type" value="Genomic_DNA"/>
</dbReference>
<organism evidence="2 3">
    <name type="scientific">Phialocephala subalpina</name>
    <dbReference type="NCBI Taxonomy" id="576137"/>
    <lineage>
        <taxon>Eukaryota</taxon>
        <taxon>Fungi</taxon>
        <taxon>Dikarya</taxon>
        <taxon>Ascomycota</taxon>
        <taxon>Pezizomycotina</taxon>
        <taxon>Leotiomycetes</taxon>
        <taxon>Helotiales</taxon>
        <taxon>Mollisiaceae</taxon>
        <taxon>Phialocephala</taxon>
        <taxon>Phialocephala fortinii species complex</taxon>
    </lineage>
</organism>
<dbReference type="AlphaFoldDB" id="A0A1L7XP82"/>
<gene>
    <name evidence="2" type="ORF">PAC_16756</name>
</gene>
<keyword evidence="3" id="KW-1185">Reference proteome</keyword>
<protein>
    <submittedName>
        <fullName evidence="2">Related to conserved protein/domain typically associated with flavoprotein oxygenases, DIM6/NTAB family</fullName>
    </submittedName>
</protein>
<dbReference type="SUPFAM" id="SSF50475">
    <property type="entry name" value="FMN-binding split barrel"/>
    <property type="match status" value="1"/>
</dbReference>
<dbReference type="OrthoDB" id="298012at2759"/>
<name>A0A1L7XP82_9HELO</name>
<evidence type="ECO:0000313" key="2">
    <source>
        <dbReference type="EMBL" id="CZR66855.1"/>
    </source>
</evidence>
<dbReference type="GO" id="GO:0010181">
    <property type="term" value="F:FMN binding"/>
    <property type="evidence" value="ECO:0007669"/>
    <property type="project" value="InterPro"/>
</dbReference>
<dbReference type="Pfam" id="PF01613">
    <property type="entry name" value="Flavin_Reduct"/>
    <property type="match status" value="1"/>
</dbReference>
<dbReference type="InterPro" id="IPR002563">
    <property type="entry name" value="Flavin_Rdtase-like_dom"/>
</dbReference>